<dbReference type="Proteomes" id="UP000003340">
    <property type="component" value="Unassembled WGS sequence"/>
</dbReference>
<gene>
    <name evidence="1" type="ORF">CLOSTMETH_03759</name>
</gene>
<accession>C0EIR4</accession>
<evidence type="ECO:0000313" key="1">
    <source>
        <dbReference type="EMBL" id="EEG28651.1"/>
    </source>
</evidence>
<keyword evidence="2" id="KW-1185">Reference proteome</keyword>
<reference evidence="1 2" key="2">
    <citation type="submission" date="2009-02" db="EMBL/GenBank/DDBJ databases">
        <title>Draft genome sequence of Clostridium methylpentosum (DSM 5476).</title>
        <authorList>
            <person name="Sudarsanam P."/>
            <person name="Ley R."/>
            <person name="Guruge J."/>
            <person name="Turnbaugh P.J."/>
            <person name="Mahowald M."/>
            <person name="Liep D."/>
            <person name="Gordon J."/>
        </authorList>
    </citation>
    <scope>NUCLEOTIDE SEQUENCE [LARGE SCALE GENOMIC DNA]</scope>
    <source>
        <strain evidence="1 2">DSM 5476</strain>
    </source>
</reference>
<protein>
    <submittedName>
        <fullName evidence="1">Uncharacterized protein</fullName>
    </submittedName>
</protein>
<dbReference type="EMBL" id="ACEC01000129">
    <property type="protein sequence ID" value="EEG28651.1"/>
    <property type="molecule type" value="Genomic_DNA"/>
</dbReference>
<reference evidence="1 2" key="1">
    <citation type="submission" date="2009-01" db="EMBL/GenBank/DDBJ databases">
        <authorList>
            <person name="Fulton L."/>
            <person name="Clifton S."/>
            <person name="Fulton B."/>
            <person name="Xu J."/>
            <person name="Minx P."/>
            <person name="Pepin K.H."/>
            <person name="Johnson M."/>
            <person name="Bhonagiri V."/>
            <person name="Nash W.E."/>
            <person name="Mardis E.R."/>
            <person name="Wilson R.K."/>
        </authorList>
    </citation>
    <scope>NUCLEOTIDE SEQUENCE [LARGE SCALE GENOMIC DNA]</scope>
    <source>
        <strain evidence="1 2">DSM 5476</strain>
    </source>
</reference>
<name>C0EIR4_9FIRM</name>
<dbReference type="AlphaFoldDB" id="C0EIR4"/>
<dbReference type="STRING" id="537013.CLOSTMETH_03759"/>
<proteinExistence type="predicted"/>
<sequence length="73" mass="8451">MQHNPVNRKQDRWNQRVMPRGVIRTAEVNARLAKTGDDRIKKALTSGDRSKSSEDRDLYCMCTVRSPGAERYE</sequence>
<dbReference type="HOGENOM" id="CLU_2698121_0_0_9"/>
<evidence type="ECO:0000313" key="2">
    <source>
        <dbReference type="Proteomes" id="UP000003340"/>
    </source>
</evidence>
<organism evidence="1 2">
    <name type="scientific">[Clostridium] methylpentosum DSM 5476</name>
    <dbReference type="NCBI Taxonomy" id="537013"/>
    <lineage>
        <taxon>Bacteria</taxon>
        <taxon>Bacillati</taxon>
        <taxon>Bacillota</taxon>
        <taxon>Clostridia</taxon>
        <taxon>Eubacteriales</taxon>
        <taxon>Oscillospiraceae</taxon>
        <taxon>Oscillospiraceae incertae sedis</taxon>
    </lineage>
</organism>
<comment type="caution">
    <text evidence="1">The sequence shown here is derived from an EMBL/GenBank/DDBJ whole genome shotgun (WGS) entry which is preliminary data.</text>
</comment>